<evidence type="ECO:0000259" key="3">
    <source>
        <dbReference type="Pfam" id="PF13944"/>
    </source>
</evidence>
<keyword evidence="1" id="KW-0732">Signal</keyword>
<comment type="caution">
    <text evidence="4">The sequence shown here is derived from an EMBL/GenBank/DDBJ whole genome shotgun (WGS) entry which is preliminary data.</text>
</comment>
<feature type="signal peptide" evidence="1">
    <location>
        <begin position="1"/>
        <end position="21"/>
    </location>
</feature>
<dbReference type="Pfam" id="PF13944">
    <property type="entry name" value="Calycin_like"/>
    <property type="match status" value="1"/>
</dbReference>
<evidence type="ECO:0000313" key="4">
    <source>
        <dbReference type="EMBL" id="KAB4309674.1"/>
    </source>
</evidence>
<reference evidence="4 5" key="1">
    <citation type="journal article" date="2019" name="Nat. Med.">
        <title>A library of human gut bacterial isolates paired with longitudinal multiomics data enables mechanistic microbiome research.</title>
        <authorList>
            <person name="Poyet M."/>
            <person name="Groussin M."/>
            <person name="Gibbons S.M."/>
            <person name="Avila-Pacheco J."/>
            <person name="Jiang X."/>
            <person name="Kearney S.M."/>
            <person name="Perrotta A.R."/>
            <person name="Berdy B."/>
            <person name="Zhao S."/>
            <person name="Lieberman T.D."/>
            <person name="Swanson P.K."/>
            <person name="Smith M."/>
            <person name="Roesemann S."/>
            <person name="Alexander J.E."/>
            <person name="Rich S.A."/>
            <person name="Livny J."/>
            <person name="Vlamakis H."/>
            <person name="Clish C."/>
            <person name="Bullock K."/>
            <person name="Deik A."/>
            <person name="Scott J."/>
            <person name="Pierce K.A."/>
            <person name="Xavier R.J."/>
            <person name="Alm E.J."/>
        </authorList>
    </citation>
    <scope>NUCLEOTIDE SEQUENCE [LARGE SCALE GENOMIC DNA]</scope>
    <source>
        <strain evidence="4 5">BIOML-A188</strain>
    </source>
</reference>
<dbReference type="Proteomes" id="UP000440614">
    <property type="component" value="Unassembled WGS sequence"/>
</dbReference>
<organism evidence="4 5">
    <name type="scientific">Bacteroides thetaiotaomicron</name>
    <dbReference type="NCBI Taxonomy" id="818"/>
    <lineage>
        <taxon>Bacteria</taxon>
        <taxon>Pseudomonadati</taxon>
        <taxon>Bacteroidota</taxon>
        <taxon>Bacteroidia</taxon>
        <taxon>Bacteroidales</taxon>
        <taxon>Bacteroidaceae</taxon>
        <taxon>Bacteroides</taxon>
    </lineage>
</organism>
<dbReference type="InterPro" id="IPR025112">
    <property type="entry name" value="PCMD"/>
</dbReference>
<feature type="domain" description="Lipocalin-like" evidence="3">
    <location>
        <begin position="35"/>
        <end position="156"/>
    </location>
</feature>
<dbReference type="InterPro" id="IPR024311">
    <property type="entry name" value="Lipocalin-like"/>
</dbReference>
<protein>
    <recommendedName>
        <fullName evidence="6">DUF5018 domain-containing protein</fullName>
    </recommendedName>
</protein>
<feature type="domain" description="Putative carbohydrate metabolism" evidence="2">
    <location>
        <begin position="262"/>
        <end position="496"/>
    </location>
</feature>
<dbReference type="AlphaFoldDB" id="A0A6I0P6T0"/>
<name>A0A6I0P6T0_BACT4</name>
<dbReference type="Gene3D" id="2.40.128.350">
    <property type="match status" value="1"/>
</dbReference>
<evidence type="ECO:0000313" key="5">
    <source>
        <dbReference type="Proteomes" id="UP000440614"/>
    </source>
</evidence>
<dbReference type="RefSeq" id="WP_118307166.1">
    <property type="nucleotide sequence ID" value="NZ_CAXTJI010000045.1"/>
</dbReference>
<dbReference type="Gene3D" id="2.60.120.890">
    <property type="entry name" value="BT2081, beta-jelly-roll domain"/>
    <property type="match status" value="1"/>
</dbReference>
<gene>
    <name evidence="4" type="ORF">GAO51_17435</name>
</gene>
<dbReference type="EMBL" id="WCSY01000017">
    <property type="protein sequence ID" value="KAB4309674.1"/>
    <property type="molecule type" value="Genomic_DNA"/>
</dbReference>
<dbReference type="PROSITE" id="PS51257">
    <property type="entry name" value="PROKAR_LIPOPROTEIN"/>
    <property type="match status" value="1"/>
</dbReference>
<feature type="chain" id="PRO_5030152990" description="DUF5018 domain-containing protein" evidence="1">
    <location>
        <begin position="22"/>
        <end position="499"/>
    </location>
</feature>
<evidence type="ECO:0008006" key="6">
    <source>
        <dbReference type="Google" id="ProtNLM"/>
    </source>
</evidence>
<dbReference type="InterPro" id="IPR038653">
    <property type="entry name" value="Put_CMD_sf"/>
</dbReference>
<evidence type="ECO:0000259" key="2">
    <source>
        <dbReference type="Pfam" id="PF13201"/>
    </source>
</evidence>
<dbReference type="Pfam" id="PF13201">
    <property type="entry name" value="PCMD"/>
    <property type="match status" value="1"/>
</dbReference>
<evidence type="ECO:0000256" key="1">
    <source>
        <dbReference type="SAM" id="SignalP"/>
    </source>
</evidence>
<dbReference type="Gene3D" id="2.60.40.2340">
    <property type="match status" value="1"/>
</dbReference>
<accession>A0A6I0P6T0</accession>
<proteinExistence type="predicted"/>
<sequence>MKKSLLYLFMFVCSVSLFSSCGDDDDVKYPVDSELAGAYKGKMDVYYVGVSTPIASDMVQKVYISKASDTAIKLELKNFVINVAGTDITIGDIAVDNCALKQDGEAFQFSGSQTLELVVGSCNTSVSGTIGNGTIDMVINVDVAGGGMKVKVNYRGSRLSGNESVEAKITSFTFDSELVTSQPVIDEENKTITFKVSEDATPEELKTLAPTITVSDKATVTPGSGVAQNFAGNVVYTVVAEDGTTNQYTVSIAAKTSVLKFSFEEWENVPGSLWANEYDKPLPTDVLATSAEGAAMLKLMGVTTMPVYKTDDKKEGEYAIKLVTMDTSAKANALVPAITSGSVFTGKFDMDFLEQGKLYCTRFGVLYDKKPVVFKGWYKYTPGEKFIDGTDVNNIVEVKDRIDECAIQAVLYKVDTDDEVLTGFDINTSEKRVAVAALSDKTAKVDYTYFEIPFEFLKDYEEGAKYKLAIVCSSSKEGDLFKGAGGSTLILDELEVMGE</sequence>